<evidence type="ECO:0000313" key="2">
    <source>
        <dbReference type="EMBL" id="CAE7231726.1"/>
    </source>
</evidence>
<evidence type="ECO:0008006" key="4">
    <source>
        <dbReference type="Google" id="ProtNLM"/>
    </source>
</evidence>
<comment type="caution">
    <text evidence="2">The sequence shown here is derived from an EMBL/GenBank/DDBJ whole genome shotgun (WGS) entry which is preliminary data.</text>
</comment>
<keyword evidence="1" id="KW-0732">Signal</keyword>
<dbReference type="Proteomes" id="UP000601435">
    <property type="component" value="Unassembled WGS sequence"/>
</dbReference>
<reference evidence="2" key="1">
    <citation type="submission" date="2021-02" db="EMBL/GenBank/DDBJ databases">
        <authorList>
            <person name="Dougan E. K."/>
            <person name="Rhodes N."/>
            <person name="Thang M."/>
            <person name="Chan C."/>
        </authorList>
    </citation>
    <scope>NUCLEOTIDE SEQUENCE</scope>
</reference>
<feature type="chain" id="PRO_5032482113" description="Nucleotide-diphospho-sugar transferase domain-containing protein" evidence="1">
    <location>
        <begin position="20"/>
        <end position="656"/>
    </location>
</feature>
<proteinExistence type="predicted"/>
<accession>A0A812KWN2</accession>
<gene>
    <name evidence="2" type="ORF">SNEC2469_LOCUS3625</name>
</gene>
<evidence type="ECO:0000313" key="3">
    <source>
        <dbReference type="Proteomes" id="UP000601435"/>
    </source>
</evidence>
<evidence type="ECO:0000256" key="1">
    <source>
        <dbReference type="SAM" id="SignalP"/>
    </source>
</evidence>
<keyword evidence="3" id="KW-1185">Reference proteome</keyword>
<organism evidence="2 3">
    <name type="scientific">Symbiodinium necroappetens</name>
    <dbReference type="NCBI Taxonomy" id="1628268"/>
    <lineage>
        <taxon>Eukaryota</taxon>
        <taxon>Sar</taxon>
        <taxon>Alveolata</taxon>
        <taxon>Dinophyceae</taxon>
        <taxon>Suessiales</taxon>
        <taxon>Symbiodiniaceae</taxon>
        <taxon>Symbiodinium</taxon>
    </lineage>
</organism>
<dbReference type="EMBL" id="CAJNJA010008009">
    <property type="protein sequence ID" value="CAE7231726.1"/>
    <property type="molecule type" value="Genomic_DNA"/>
</dbReference>
<protein>
    <recommendedName>
        <fullName evidence="4">Nucleotide-diphospho-sugar transferase domain-containing protein</fullName>
    </recommendedName>
</protein>
<dbReference type="OrthoDB" id="426408at2759"/>
<name>A0A812KWN2_9DINO</name>
<feature type="signal peptide" evidence="1">
    <location>
        <begin position="1"/>
        <end position="19"/>
    </location>
</feature>
<dbReference type="AlphaFoldDB" id="A0A812KWN2"/>
<sequence>MILWRHIGLFSSSLAFLKSDFTDWDCRRVDSKLVLWNTLREVAVAEADAAESALFTVPNLVSTASDFETSPEAIETLFSECPLGTIFLLEIALGSCMLNRGQYSFEPCEATGKRLMEFMFQRNVSIAVLLTTVWPIKQAFDMEFVYEFGTDTASQWHTFQNDPFHKCAGMSAGSKEWELLQDLIWTAVRSEHMVFAKVRDFIFHEDIQDLVTDQLEQPQSFVPECFLGWVATLLIKASVTWHMESFVYFSYEQVLKGYLADLTFWEFFGSTWLLSVLLGQVCVMHRTINEMDFWGSELLKDPHINSIGSLRLKASPIFSATAAAVLGEGARAYRVNGESRLLTYAVYVWGEAFLKWLPAYIKRFHSLAVYNLMVFGDTATYQVCSAIQRAVCLQLDTKNSLHRYTIPLALMNLGVDAFILDFDIYPFQDPTPVLISELESYSVMPEFLISGSFGDACICNALAFYRSTPSLRDFIRGLLDWLYEHPFPHAVSQRALSAFLGESPIKKRQSTGPFFVKAERLAPWLPDRARPGIAWAVLDPGVQFSSSANLETSGWAGDAEDIVIYHFFYGAWLDAEVAMAIDVKDREMFDIFYNTSCGKEPQVCEDRRNQRIRKHLVANRRGDVRNHTERACFSLPYSSVDLEPVPKTGLGKLSRA</sequence>